<dbReference type="Pfam" id="PF01547">
    <property type="entry name" value="SBP_bac_1"/>
    <property type="match status" value="1"/>
</dbReference>
<dbReference type="AlphaFoldDB" id="A0A5C4T5Z6"/>
<evidence type="ECO:0000256" key="1">
    <source>
        <dbReference type="ARBA" id="ARBA00004196"/>
    </source>
</evidence>
<dbReference type="InterPro" id="IPR050490">
    <property type="entry name" value="Bact_solute-bd_prot1"/>
</dbReference>
<evidence type="ECO:0000313" key="6">
    <source>
        <dbReference type="EMBL" id="TNJ63747.1"/>
    </source>
</evidence>
<comment type="caution">
    <text evidence="6">The sequence shown here is derived from an EMBL/GenBank/DDBJ whole genome shotgun (WGS) entry which is preliminary data.</text>
</comment>
<keyword evidence="3" id="KW-0813">Transport</keyword>
<dbReference type="Gene3D" id="3.40.190.10">
    <property type="entry name" value="Periplasmic binding protein-like II"/>
    <property type="match status" value="1"/>
</dbReference>
<dbReference type="PROSITE" id="PS51257">
    <property type="entry name" value="PROKAR_LIPOPROTEIN"/>
    <property type="match status" value="1"/>
</dbReference>
<keyword evidence="7" id="KW-1185">Reference proteome</keyword>
<reference evidence="6 7" key="1">
    <citation type="submission" date="2019-05" db="EMBL/GenBank/DDBJ databases">
        <title>We sequenced the genome of Paenibacillus hemerocallicola KCTC 33185 for further insight into its adaptation and study the phylogeny of Paenibacillus.</title>
        <authorList>
            <person name="Narsing Rao M.P."/>
        </authorList>
    </citation>
    <scope>NUCLEOTIDE SEQUENCE [LARGE SCALE GENOMIC DNA]</scope>
    <source>
        <strain evidence="6 7">KCTC 33185</strain>
    </source>
</reference>
<dbReference type="OrthoDB" id="3928382at2"/>
<evidence type="ECO:0000256" key="3">
    <source>
        <dbReference type="ARBA" id="ARBA00022448"/>
    </source>
</evidence>
<dbReference type="InterPro" id="IPR006059">
    <property type="entry name" value="SBP"/>
</dbReference>
<organism evidence="6 7">
    <name type="scientific">Paenibacillus hemerocallicola</name>
    <dbReference type="NCBI Taxonomy" id="1172614"/>
    <lineage>
        <taxon>Bacteria</taxon>
        <taxon>Bacillati</taxon>
        <taxon>Bacillota</taxon>
        <taxon>Bacilli</taxon>
        <taxon>Bacillales</taxon>
        <taxon>Paenibacillaceae</taxon>
        <taxon>Paenibacillus</taxon>
    </lineage>
</organism>
<evidence type="ECO:0000256" key="2">
    <source>
        <dbReference type="ARBA" id="ARBA00008520"/>
    </source>
</evidence>
<evidence type="ECO:0000313" key="7">
    <source>
        <dbReference type="Proteomes" id="UP000307943"/>
    </source>
</evidence>
<feature type="coiled-coil region" evidence="5">
    <location>
        <begin position="413"/>
        <end position="440"/>
    </location>
</feature>
<protein>
    <submittedName>
        <fullName evidence="6">Extracellular solute-binding protein</fullName>
    </submittedName>
</protein>
<gene>
    <name evidence="6" type="ORF">FE784_23800</name>
</gene>
<comment type="subcellular location">
    <subcellularLocation>
        <location evidence="1">Cell envelope</location>
    </subcellularLocation>
</comment>
<name>A0A5C4T5Z6_9BACL</name>
<dbReference type="PANTHER" id="PTHR43649">
    <property type="entry name" value="ARABINOSE-BINDING PROTEIN-RELATED"/>
    <property type="match status" value="1"/>
</dbReference>
<dbReference type="PANTHER" id="PTHR43649:SF31">
    <property type="entry name" value="SN-GLYCEROL-3-PHOSPHATE-BINDING PERIPLASMIC PROTEIN UGPB"/>
    <property type="match status" value="1"/>
</dbReference>
<proteinExistence type="inferred from homology"/>
<sequence length="444" mass="49612">METNDEKGLKNMKKAVTYSVLSAFLLLAGCGGGNTGETKGKEGEAAKETKPVEKATEPVTLYMYDVQVFTDDDFKRLITDPVKKKYPHITVERLNKQNNAIDNVIATKQQLDLVTLWHGGMPAQNLLDYLEDMTPLIQTHKFDLNRFDPKALDAVRKVSNGGLFGIPYNVNFNALYYNKDIFDKFGVAYPKDGMTWDETIELAKKLTRNEGGVQYKGLDPDGHVRMMFPLSLNLVDPKTSTANINANDLLKRVFEMGKAINDIPGNAQQGSFLNVFPKDRTIAMLATSNFTSFFRDALGLNWDMAQYPSYKDRPNVYGMYDLHVMAVPKTSKHKDDAFKVVEVLMSDDVQMESVKVTGRVSPLKDQKLKDNFGADQAGLKGKNIQAIFKSKPADAPEFSRFYTDANAVVLAEYKELLAGKKDVNSALRDAEEKINQAIKAKLGK</sequence>
<dbReference type="GO" id="GO:0030313">
    <property type="term" value="C:cell envelope"/>
    <property type="evidence" value="ECO:0007669"/>
    <property type="project" value="UniProtKB-SubCell"/>
</dbReference>
<keyword evidence="4" id="KW-0732">Signal</keyword>
<dbReference type="Proteomes" id="UP000307943">
    <property type="component" value="Unassembled WGS sequence"/>
</dbReference>
<dbReference type="EMBL" id="VDCQ01000038">
    <property type="protein sequence ID" value="TNJ63747.1"/>
    <property type="molecule type" value="Genomic_DNA"/>
</dbReference>
<evidence type="ECO:0000256" key="4">
    <source>
        <dbReference type="ARBA" id="ARBA00022729"/>
    </source>
</evidence>
<dbReference type="SUPFAM" id="SSF53850">
    <property type="entry name" value="Periplasmic binding protein-like II"/>
    <property type="match status" value="1"/>
</dbReference>
<accession>A0A5C4T5Z6</accession>
<comment type="similarity">
    <text evidence="2">Belongs to the bacterial solute-binding protein 1 family.</text>
</comment>
<evidence type="ECO:0000256" key="5">
    <source>
        <dbReference type="SAM" id="Coils"/>
    </source>
</evidence>
<keyword evidence="5" id="KW-0175">Coiled coil</keyword>